<dbReference type="PANTHER" id="PTHR31885">
    <property type="entry name" value="GH04784P"/>
    <property type="match status" value="1"/>
</dbReference>
<evidence type="ECO:0000256" key="4">
    <source>
        <dbReference type="ARBA" id="ARBA00022989"/>
    </source>
</evidence>
<accession>A0A9E6ZP94</accession>
<dbReference type="GO" id="GO:0016020">
    <property type="term" value="C:membrane"/>
    <property type="evidence" value="ECO:0007669"/>
    <property type="project" value="UniProtKB-SubCell"/>
</dbReference>
<evidence type="ECO:0000256" key="6">
    <source>
        <dbReference type="SAM" id="Phobius"/>
    </source>
</evidence>
<dbReference type="Proteomes" id="UP000831290">
    <property type="component" value="Chromosome"/>
</dbReference>
<dbReference type="RefSeq" id="WP_255843937.1">
    <property type="nucleotide sequence ID" value="NZ_CP094358.1"/>
</dbReference>
<name>A0A9E6ZP94_9FLAO</name>
<proteinExistence type="inferred from homology"/>
<organism evidence="7 8">
    <name type="scientific">Abyssalbus ytuae</name>
    <dbReference type="NCBI Taxonomy" id="2926907"/>
    <lineage>
        <taxon>Bacteria</taxon>
        <taxon>Pseudomonadati</taxon>
        <taxon>Bacteroidota</taxon>
        <taxon>Flavobacteriia</taxon>
        <taxon>Flavobacteriales</taxon>
        <taxon>Flavobacteriaceae</taxon>
        <taxon>Abyssalbus</taxon>
    </lineage>
</organism>
<comment type="subcellular location">
    <subcellularLocation>
        <location evidence="1">Membrane</location>
        <topology evidence="1">Multi-pass membrane protein</topology>
    </subcellularLocation>
</comment>
<feature type="transmembrane region" description="Helical" evidence="6">
    <location>
        <begin position="136"/>
        <end position="155"/>
    </location>
</feature>
<dbReference type="EMBL" id="CP094358">
    <property type="protein sequence ID" value="UOB18030.1"/>
    <property type="molecule type" value="Genomic_DNA"/>
</dbReference>
<dbReference type="KEGG" id="fbm:MQE35_01720"/>
<keyword evidence="3 6" id="KW-0812">Transmembrane</keyword>
<keyword evidence="8" id="KW-1185">Reference proteome</keyword>
<evidence type="ECO:0000313" key="8">
    <source>
        <dbReference type="Proteomes" id="UP000831290"/>
    </source>
</evidence>
<protein>
    <submittedName>
        <fullName evidence="7">Lysoplasmalogenase</fullName>
    </submittedName>
</protein>
<dbReference type="AlphaFoldDB" id="A0A9E6ZP94"/>
<dbReference type="GO" id="GO:0016787">
    <property type="term" value="F:hydrolase activity"/>
    <property type="evidence" value="ECO:0007669"/>
    <property type="project" value="TreeGrafter"/>
</dbReference>
<dbReference type="Pfam" id="PF07947">
    <property type="entry name" value="YhhN"/>
    <property type="match status" value="1"/>
</dbReference>
<evidence type="ECO:0000256" key="5">
    <source>
        <dbReference type="ARBA" id="ARBA00023136"/>
    </source>
</evidence>
<dbReference type="PANTHER" id="PTHR31885:SF6">
    <property type="entry name" value="GH04784P"/>
    <property type="match status" value="1"/>
</dbReference>
<gene>
    <name evidence="7" type="ORF">MQE35_01720</name>
</gene>
<comment type="similarity">
    <text evidence="2">Belongs to the TMEM86 family.</text>
</comment>
<evidence type="ECO:0000313" key="7">
    <source>
        <dbReference type="EMBL" id="UOB18030.1"/>
    </source>
</evidence>
<evidence type="ECO:0000256" key="3">
    <source>
        <dbReference type="ARBA" id="ARBA00022692"/>
    </source>
</evidence>
<feature type="transmembrane region" description="Helical" evidence="6">
    <location>
        <begin position="7"/>
        <end position="26"/>
    </location>
</feature>
<evidence type="ECO:0000256" key="2">
    <source>
        <dbReference type="ARBA" id="ARBA00007375"/>
    </source>
</evidence>
<feature type="transmembrane region" description="Helical" evidence="6">
    <location>
        <begin position="112"/>
        <end position="130"/>
    </location>
</feature>
<feature type="transmembrane region" description="Helical" evidence="6">
    <location>
        <begin position="32"/>
        <end position="51"/>
    </location>
</feature>
<keyword evidence="4 6" id="KW-1133">Transmembrane helix</keyword>
<evidence type="ECO:0000256" key="1">
    <source>
        <dbReference type="ARBA" id="ARBA00004141"/>
    </source>
</evidence>
<sequence>MKYTTFIIIYILILTAELISTVFPSLNIIHYLAKPLLMVSLSMFFFNTYVYANNVKKLILLALIFSLMGDILLMLTYLGESFFIFGLIAFLSAHLMYILAFSTERNRQLKPFLPLLILLAYGGVIFLILMPTLNHLLIPVTVYILVILTMVLFAYLRKGKVNARSFFLVLSGALFFVLSDSLLAINKFKISLPLSGIWIMTTYAVAQLLIVLGIIKNQSDRQYK</sequence>
<feature type="transmembrane region" description="Helical" evidence="6">
    <location>
        <begin position="167"/>
        <end position="185"/>
    </location>
</feature>
<keyword evidence="5 6" id="KW-0472">Membrane</keyword>
<feature type="transmembrane region" description="Helical" evidence="6">
    <location>
        <begin position="82"/>
        <end position="100"/>
    </location>
</feature>
<feature type="transmembrane region" description="Helical" evidence="6">
    <location>
        <begin position="197"/>
        <end position="215"/>
    </location>
</feature>
<feature type="transmembrane region" description="Helical" evidence="6">
    <location>
        <begin position="58"/>
        <end position="76"/>
    </location>
</feature>
<dbReference type="InterPro" id="IPR012506">
    <property type="entry name" value="TMEM86B-like"/>
</dbReference>
<reference evidence="7" key="1">
    <citation type="submission" date="2022-03" db="EMBL/GenBank/DDBJ databases">
        <title>Description of Abyssus ytuae gen. nov., sp. nov., a novel member of the family Flavobacteriaceae isolated from the sediment of Mariana Trench.</title>
        <authorList>
            <person name="Zhang J."/>
            <person name="Xu X."/>
        </authorList>
    </citation>
    <scope>NUCLEOTIDE SEQUENCE</scope>
    <source>
        <strain evidence="7">MT3330</strain>
    </source>
</reference>